<dbReference type="AlphaFoldDB" id="A0A8J3CBZ2"/>
<dbReference type="Proteomes" id="UP000637578">
    <property type="component" value="Unassembled WGS sequence"/>
</dbReference>
<protein>
    <submittedName>
        <fullName evidence="4">Actinorhodin polyketide synthase acyl carrier protein</fullName>
    </submittedName>
</protein>
<evidence type="ECO:0000313" key="4">
    <source>
        <dbReference type="EMBL" id="GGM71820.1"/>
    </source>
</evidence>
<dbReference type="InterPro" id="IPR036736">
    <property type="entry name" value="ACP-like_sf"/>
</dbReference>
<evidence type="ECO:0000313" key="5">
    <source>
        <dbReference type="Proteomes" id="UP000637578"/>
    </source>
</evidence>
<evidence type="ECO:0000256" key="2">
    <source>
        <dbReference type="ARBA" id="ARBA00022553"/>
    </source>
</evidence>
<dbReference type="InterPro" id="IPR009081">
    <property type="entry name" value="PP-bd_ACP"/>
</dbReference>
<dbReference type="GO" id="GO:0031177">
    <property type="term" value="F:phosphopantetheine binding"/>
    <property type="evidence" value="ECO:0007669"/>
    <property type="project" value="InterPro"/>
</dbReference>
<gene>
    <name evidence="4" type="ORF">GCM10012275_47870</name>
</gene>
<dbReference type="Gene3D" id="1.10.1200.10">
    <property type="entry name" value="ACP-like"/>
    <property type="match status" value="1"/>
</dbReference>
<dbReference type="PROSITE" id="PS50075">
    <property type="entry name" value="CARRIER"/>
    <property type="match status" value="1"/>
</dbReference>
<organism evidence="4 5">
    <name type="scientific">Longimycelium tulufanense</name>
    <dbReference type="NCBI Taxonomy" id="907463"/>
    <lineage>
        <taxon>Bacteria</taxon>
        <taxon>Bacillati</taxon>
        <taxon>Actinomycetota</taxon>
        <taxon>Actinomycetes</taxon>
        <taxon>Pseudonocardiales</taxon>
        <taxon>Pseudonocardiaceae</taxon>
        <taxon>Longimycelium</taxon>
    </lineage>
</organism>
<proteinExistence type="predicted"/>
<comment type="caution">
    <text evidence="4">The sequence shown here is derived from an EMBL/GenBank/DDBJ whole genome shotgun (WGS) entry which is preliminary data.</text>
</comment>
<accession>A0A8J3CBZ2</accession>
<sequence length="87" mass="9408">MLAEKFTLSDLIEIMRARAGVAEGVRLDTAIGDTSFLELGYDSLAVLEIQARIAERVGVSMPDDAVSRMPTPNAAVEFVNQQLAQGR</sequence>
<reference evidence="4" key="2">
    <citation type="submission" date="2020-09" db="EMBL/GenBank/DDBJ databases">
        <authorList>
            <person name="Sun Q."/>
            <person name="Zhou Y."/>
        </authorList>
    </citation>
    <scope>NUCLEOTIDE SEQUENCE</scope>
    <source>
        <strain evidence="4">CGMCC 4.5737</strain>
    </source>
</reference>
<name>A0A8J3CBZ2_9PSEU</name>
<evidence type="ECO:0000256" key="1">
    <source>
        <dbReference type="ARBA" id="ARBA00022450"/>
    </source>
</evidence>
<dbReference type="Pfam" id="PF00550">
    <property type="entry name" value="PP-binding"/>
    <property type="match status" value="1"/>
</dbReference>
<keyword evidence="5" id="KW-1185">Reference proteome</keyword>
<dbReference type="SUPFAM" id="SSF47336">
    <property type="entry name" value="ACP-like"/>
    <property type="match status" value="1"/>
</dbReference>
<feature type="domain" description="Carrier" evidence="3">
    <location>
        <begin position="5"/>
        <end position="83"/>
    </location>
</feature>
<dbReference type="SMART" id="SM00823">
    <property type="entry name" value="PKS_PP"/>
    <property type="match status" value="1"/>
</dbReference>
<dbReference type="RefSeq" id="WP_229686667.1">
    <property type="nucleotide sequence ID" value="NZ_BMMK01000027.1"/>
</dbReference>
<dbReference type="EMBL" id="BMMK01000027">
    <property type="protein sequence ID" value="GGM71820.1"/>
    <property type="molecule type" value="Genomic_DNA"/>
</dbReference>
<evidence type="ECO:0000259" key="3">
    <source>
        <dbReference type="PROSITE" id="PS50075"/>
    </source>
</evidence>
<dbReference type="InterPro" id="IPR020806">
    <property type="entry name" value="PKS_PP-bd"/>
</dbReference>
<reference evidence="4" key="1">
    <citation type="journal article" date="2014" name="Int. J. Syst. Evol. Microbiol.">
        <title>Complete genome sequence of Corynebacterium casei LMG S-19264T (=DSM 44701T), isolated from a smear-ripened cheese.</title>
        <authorList>
            <consortium name="US DOE Joint Genome Institute (JGI-PGF)"/>
            <person name="Walter F."/>
            <person name="Albersmeier A."/>
            <person name="Kalinowski J."/>
            <person name="Ruckert C."/>
        </authorList>
    </citation>
    <scope>NUCLEOTIDE SEQUENCE</scope>
    <source>
        <strain evidence="4">CGMCC 4.5737</strain>
    </source>
</reference>
<keyword evidence="2" id="KW-0597">Phosphoprotein</keyword>
<keyword evidence="1" id="KW-0596">Phosphopantetheine</keyword>